<evidence type="ECO:0000256" key="1">
    <source>
        <dbReference type="SAM" id="SignalP"/>
    </source>
</evidence>
<dbReference type="STRING" id="332977.SAMN05421740_10165"/>
<dbReference type="Proteomes" id="UP000198916">
    <property type="component" value="Unassembled WGS sequence"/>
</dbReference>
<reference evidence="4" key="1">
    <citation type="submission" date="2016-10" db="EMBL/GenBank/DDBJ databases">
        <authorList>
            <person name="Varghese N."/>
            <person name="Submissions S."/>
        </authorList>
    </citation>
    <scope>NUCLEOTIDE SEQUENCE [LARGE SCALE GENOMIC DNA]</scope>
    <source>
        <strain evidence="4">Jip14</strain>
    </source>
</reference>
<accession>A0A1H7F177</accession>
<feature type="chain" id="PRO_5011771734" evidence="1">
    <location>
        <begin position="20"/>
        <end position="263"/>
    </location>
</feature>
<organism evidence="3 4">
    <name type="scientific">Parapedobacter koreensis</name>
    <dbReference type="NCBI Taxonomy" id="332977"/>
    <lineage>
        <taxon>Bacteria</taxon>
        <taxon>Pseudomonadati</taxon>
        <taxon>Bacteroidota</taxon>
        <taxon>Sphingobacteriia</taxon>
        <taxon>Sphingobacteriales</taxon>
        <taxon>Sphingobacteriaceae</taxon>
        <taxon>Parapedobacter</taxon>
    </lineage>
</organism>
<keyword evidence="4" id="KW-1185">Reference proteome</keyword>
<name>A0A1H7F177_9SPHI</name>
<dbReference type="RefSeq" id="WP_090601878.1">
    <property type="nucleotide sequence ID" value="NZ_FNZR01000001.1"/>
</dbReference>
<dbReference type="InterPro" id="IPR025665">
    <property type="entry name" value="Beta-barrel_OMP_2"/>
</dbReference>
<evidence type="ECO:0000313" key="4">
    <source>
        <dbReference type="Proteomes" id="UP000198916"/>
    </source>
</evidence>
<gene>
    <name evidence="3" type="ORF">SAMN05421740_10165</name>
</gene>
<protein>
    <submittedName>
        <fullName evidence="3">Outer membrane protein beta-barrel domain-containing protein</fullName>
    </submittedName>
</protein>
<evidence type="ECO:0000259" key="2">
    <source>
        <dbReference type="Pfam" id="PF13568"/>
    </source>
</evidence>
<dbReference type="Pfam" id="PF13568">
    <property type="entry name" value="OMP_b-brl_2"/>
    <property type="match status" value="1"/>
</dbReference>
<feature type="domain" description="Outer membrane protein beta-barrel" evidence="2">
    <location>
        <begin position="19"/>
        <end position="238"/>
    </location>
</feature>
<feature type="signal peptide" evidence="1">
    <location>
        <begin position="1"/>
        <end position="19"/>
    </location>
</feature>
<dbReference type="AlphaFoldDB" id="A0A1H7F177"/>
<sequence>MKKITFILLAFVICGIAKAQTVSIGARGGLSIPNLTSSGDDATPLSEGYSSRLGPGFAVFAEFKLSKRFSLQPAIEYSAQGGKKDKFQALEVPAELAPLLQAGLPEGVPAPSLLYADFKSEAKFDYLLVPVLAKFGWDLGANSPFRVYVDGGPFVGFLLNAKQVTTGTSELYLDEGGQMPLRMDPSTPFPQNLTDETDIKDRLNKVNVGFEGNVGIAYSFGRSSVFLEGGGNYGFIKIQKGDGVIGKNNTGAGTVMLGYTFSL</sequence>
<dbReference type="OrthoDB" id="947434at2"/>
<proteinExistence type="predicted"/>
<keyword evidence="1" id="KW-0732">Signal</keyword>
<dbReference type="EMBL" id="FNZR01000001">
    <property type="protein sequence ID" value="SEK18062.1"/>
    <property type="molecule type" value="Genomic_DNA"/>
</dbReference>
<evidence type="ECO:0000313" key="3">
    <source>
        <dbReference type="EMBL" id="SEK18062.1"/>
    </source>
</evidence>